<evidence type="ECO:0000256" key="1">
    <source>
        <dbReference type="ARBA" id="ARBA00004123"/>
    </source>
</evidence>
<feature type="domain" description="Sm" evidence="10">
    <location>
        <begin position="2"/>
        <end position="74"/>
    </location>
</feature>
<evidence type="ECO:0000313" key="11">
    <source>
        <dbReference type="EMBL" id="RCK66713.1"/>
    </source>
</evidence>
<reference evidence="11 12" key="1">
    <citation type="submission" date="2018-06" db="EMBL/GenBank/DDBJ databases">
        <title>Whole genome sequencing of Candida tropicalis (genome annotated by CSBL at Korea University).</title>
        <authorList>
            <person name="Ahn J."/>
        </authorList>
    </citation>
    <scope>NUCLEOTIDE SEQUENCE [LARGE SCALE GENOMIC DNA]</scope>
    <source>
        <strain evidence="11 12">ATCC 20962</strain>
    </source>
</reference>
<keyword evidence="6 9" id="KW-0508">mRNA splicing</keyword>
<dbReference type="PROSITE" id="PS52002">
    <property type="entry name" value="SM"/>
    <property type="match status" value="1"/>
</dbReference>
<name>A0A367YLG1_9ASCO</name>
<dbReference type="PANTHER" id="PTHR10553">
    <property type="entry name" value="SMALL NUCLEAR RIBONUCLEOPROTEIN"/>
    <property type="match status" value="1"/>
</dbReference>
<dbReference type="GO" id="GO:0003723">
    <property type="term" value="F:RNA binding"/>
    <property type="evidence" value="ECO:0007669"/>
    <property type="project" value="UniProtKB-UniRule"/>
</dbReference>
<keyword evidence="8 9" id="KW-0687">Ribonucleoprotein</keyword>
<dbReference type="Proteomes" id="UP000253472">
    <property type="component" value="Unassembled WGS sequence"/>
</dbReference>
<dbReference type="InterPro" id="IPR034098">
    <property type="entry name" value="Sm_G"/>
</dbReference>
<dbReference type="OrthoDB" id="2146at2759"/>
<dbReference type="CDD" id="cd01719">
    <property type="entry name" value="Sm_G"/>
    <property type="match status" value="1"/>
</dbReference>
<dbReference type="SUPFAM" id="SSF50182">
    <property type="entry name" value="Sm-like ribonucleoproteins"/>
    <property type="match status" value="1"/>
</dbReference>
<evidence type="ECO:0000256" key="9">
    <source>
        <dbReference type="RuleBase" id="RU365052"/>
    </source>
</evidence>
<dbReference type="SMART" id="SM00651">
    <property type="entry name" value="Sm"/>
    <property type="match status" value="1"/>
</dbReference>
<dbReference type="AlphaFoldDB" id="A0A367YLG1"/>
<dbReference type="GO" id="GO:0005687">
    <property type="term" value="C:U4 snRNP"/>
    <property type="evidence" value="ECO:0007669"/>
    <property type="project" value="TreeGrafter"/>
</dbReference>
<dbReference type="PANTHER" id="PTHR10553:SF2">
    <property type="entry name" value="SMALL NUCLEAR RIBONUCLEOPROTEIN G"/>
    <property type="match status" value="1"/>
</dbReference>
<dbReference type="GO" id="GO:0034719">
    <property type="term" value="C:SMN-Sm protein complex"/>
    <property type="evidence" value="ECO:0007669"/>
    <property type="project" value="TreeGrafter"/>
</dbReference>
<evidence type="ECO:0000313" key="12">
    <source>
        <dbReference type="Proteomes" id="UP000253472"/>
    </source>
</evidence>
<dbReference type="GO" id="GO:0005685">
    <property type="term" value="C:U1 snRNP"/>
    <property type="evidence" value="ECO:0007669"/>
    <property type="project" value="TreeGrafter"/>
</dbReference>
<evidence type="ECO:0000256" key="2">
    <source>
        <dbReference type="ARBA" id="ARBA00006850"/>
    </source>
</evidence>
<comment type="subcellular location">
    <subcellularLocation>
        <location evidence="1 9">Nucleus</location>
    </subcellularLocation>
</comment>
<evidence type="ECO:0000256" key="3">
    <source>
        <dbReference type="ARBA" id="ARBA00022664"/>
    </source>
</evidence>
<dbReference type="Pfam" id="PF01423">
    <property type="entry name" value="LSM"/>
    <property type="match status" value="1"/>
</dbReference>
<dbReference type="GO" id="GO:0071013">
    <property type="term" value="C:catalytic step 2 spliceosome"/>
    <property type="evidence" value="ECO:0007669"/>
    <property type="project" value="TreeGrafter"/>
</dbReference>
<keyword evidence="12" id="KW-1185">Reference proteome</keyword>
<dbReference type="InterPro" id="IPR001163">
    <property type="entry name" value="Sm_dom_euk/arc"/>
</dbReference>
<dbReference type="InterPro" id="IPR010920">
    <property type="entry name" value="LSM_dom_sf"/>
</dbReference>
<comment type="caution">
    <text evidence="11">The sequence shown here is derived from an EMBL/GenBank/DDBJ whole genome shotgun (WGS) entry which is preliminary data.</text>
</comment>
<evidence type="ECO:0000256" key="7">
    <source>
        <dbReference type="ARBA" id="ARBA00023242"/>
    </source>
</evidence>
<dbReference type="FunFam" id="2.30.30.100:FF:000023">
    <property type="entry name" value="Small nuclear ribonucleoprotein G"/>
    <property type="match status" value="1"/>
</dbReference>
<organism evidence="11 12">
    <name type="scientific">Candida viswanathii</name>
    <dbReference type="NCBI Taxonomy" id="5486"/>
    <lineage>
        <taxon>Eukaryota</taxon>
        <taxon>Fungi</taxon>
        <taxon>Dikarya</taxon>
        <taxon>Ascomycota</taxon>
        <taxon>Saccharomycotina</taxon>
        <taxon>Pichiomycetes</taxon>
        <taxon>Debaryomycetaceae</taxon>
        <taxon>Candida/Lodderomyces clade</taxon>
        <taxon>Candida</taxon>
    </lineage>
</organism>
<comment type="function">
    <text evidence="9">Plays a role in pre-mRNA splicing.</text>
</comment>
<keyword evidence="3 9" id="KW-0507">mRNA processing</keyword>
<dbReference type="InterPro" id="IPR044641">
    <property type="entry name" value="Lsm7/SmG-like"/>
</dbReference>
<evidence type="ECO:0000256" key="6">
    <source>
        <dbReference type="ARBA" id="ARBA00023187"/>
    </source>
</evidence>
<dbReference type="Gene3D" id="2.30.30.100">
    <property type="match status" value="1"/>
</dbReference>
<comment type="similarity">
    <text evidence="2 9">Belongs to the snRNP Sm proteins family.</text>
</comment>
<dbReference type="GO" id="GO:0071004">
    <property type="term" value="C:U2-type prespliceosome"/>
    <property type="evidence" value="ECO:0007669"/>
    <property type="project" value="TreeGrafter"/>
</dbReference>
<dbReference type="GO" id="GO:0071011">
    <property type="term" value="C:precatalytic spliceosome"/>
    <property type="evidence" value="ECO:0007669"/>
    <property type="project" value="TreeGrafter"/>
</dbReference>
<dbReference type="GO" id="GO:0000387">
    <property type="term" value="P:spliceosomal snRNP assembly"/>
    <property type="evidence" value="ECO:0007669"/>
    <property type="project" value="UniProtKB-UniRule"/>
</dbReference>
<keyword evidence="4 9" id="KW-0747">Spliceosome</keyword>
<sequence length="74" mass="8118">MVSEPELKSYMDKKISVQLNGSRKIIGILKGYDIFLNITLTDALEVDTKGDHLNIGVTVIRGNSIVSIEALESI</sequence>
<keyword evidence="5 9" id="KW-0694">RNA-binding</keyword>
<dbReference type="GO" id="GO:0005682">
    <property type="term" value="C:U5 snRNP"/>
    <property type="evidence" value="ECO:0007669"/>
    <property type="project" value="TreeGrafter"/>
</dbReference>
<keyword evidence="7 9" id="KW-0539">Nucleus</keyword>
<gene>
    <name evidence="11" type="primary">SMX2_0</name>
    <name evidence="11" type="ORF">Cantr_02918</name>
</gene>
<dbReference type="GO" id="GO:0005686">
    <property type="term" value="C:U2 snRNP"/>
    <property type="evidence" value="ECO:0007669"/>
    <property type="project" value="TreeGrafter"/>
</dbReference>
<dbReference type="EMBL" id="QLNQ01000001">
    <property type="protein sequence ID" value="RCK66713.1"/>
    <property type="molecule type" value="Genomic_DNA"/>
</dbReference>
<evidence type="ECO:0000256" key="4">
    <source>
        <dbReference type="ARBA" id="ARBA00022728"/>
    </source>
</evidence>
<protein>
    <recommendedName>
        <fullName evidence="9">Small nuclear ribonucleoprotein G</fullName>
        <shortName evidence="9">snRNP-G</shortName>
    </recommendedName>
</protein>
<proteinExistence type="inferred from homology"/>
<evidence type="ECO:0000256" key="8">
    <source>
        <dbReference type="ARBA" id="ARBA00023274"/>
    </source>
</evidence>
<dbReference type="STRING" id="5486.A0A367YLG1"/>
<evidence type="ECO:0000256" key="5">
    <source>
        <dbReference type="ARBA" id="ARBA00022884"/>
    </source>
</evidence>
<dbReference type="InterPro" id="IPR047575">
    <property type="entry name" value="Sm"/>
</dbReference>
<dbReference type="GO" id="GO:0097526">
    <property type="term" value="C:spliceosomal tri-snRNP complex"/>
    <property type="evidence" value="ECO:0007669"/>
    <property type="project" value="TreeGrafter"/>
</dbReference>
<evidence type="ECO:0000259" key="10">
    <source>
        <dbReference type="PROSITE" id="PS52002"/>
    </source>
</evidence>
<accession>A0A367YLG1</accession>